<keyword evidence="2" id="KW-1185">Reference proteome</keyword>
<gene>
    <name evidence="1" type="ORF">GCM10023116_20270</name>
</gene>
<dbReference type="Proteomes" id="UP001500604">
    <property type="component" value="Unassembled WGS sequence"/>
</dbReference>
<comment type="caution">
    <text evidence="1">The sequence shown here is derived from an EMBL/GenBank/DDBJ whole genome shotgun (WGS) entry which is preliminary data.</text>
</comment>
<organism evidence="1 2">
    <name type="scientific">Kistimonas scapharcae</name>
    <dbReference type="NCBI Taxonomy" id="1036133"/>
    <lineage>
        <taxon>Bacteria</taxon>
        <taxon>Pseudomonadati</taxon>
        <taxon>Pseudomonadota</taxon>
        <taxon>Gammaproteobacteria</taxon>
        <taxon>Oceanospirillales</taxon>
        <taxon>Endozoicomonadaceae</taxon>
        <taxon>Kistimonas</taxon>
    </lineage>
</organism>
<protein>
    <submittedName>
        <fullName evidence="1">Uncharacterized protein</fullName>
    </submittedName>
</protein>
<name>A0ABP8V1P8_9GAMM</name>
<evidence type="ECO:0000313" key="2">
    <source>
        <dbReference type="Proteomes" id="UP001500604"/>
    </source>
</evidence>
<dbReference type="EMBL" id="BAABFL010000289">
    <property type="protein sequence ID" value="GAA4649747.1"/>
    <property type="molecule type" value="Genomic_DNA"/>
</dbReference>
<accession>A0ABP8V1P8</accession>
<reference evidence="2" key="1">
    <citation type="journal article" date="2019" name="Int. J. Syst. Evol. Microbiol.">
        <title>The Global Catalogue of Microorganisms (GCM) 10K type strain sequencing project: providing services to taxonomists for standard genome sequencing and annotation.</title>
        <authorList>
            <consortium name="The Broad Institute Genomics Platform"/>
            <consortium name="The Broad Institute Genome Sequencing Center for Infectious Disease"/>
            <person name="Wu L."/>
            <person name="Ma J."/>
        </authorList>
    </citation>
    <scope>NUCLEOTIDE SEQUENCE [LARGE SCALE GENOMIC DNA]</scope>
    <source>
        <strain evidence="2">JCM 17805</strain>
    </source>
</reference>
<sequence>MLAVVAAVAAVQLPQGQQLRMGVAAVGGDRMVWEEQPLVLGVLGGNQVVQDR</sequence>
<proteinExistence type="predicted"/>
<evidence type="ECO:0000313" key="1">
    <source>
        <dbReference type="EMBL" id="GAA4649747.1"/>
    </source>
</evidence>